<dbReference type="RefSeq" id="XP_029229630.1">
    <property type="nucleotide sequence ID" value="XM_029370419.1"/>
</dbReference>
<proteinExistence type="predicted"/>
<dbReference type="EMBL" id="MKKU01000150">
    <property type="protein sequence ID" value="RNF21720.1"/>
    <property type="molecule type" value="Genomic_DNA"/>
</dbReference>
<comment type="caution">
    <text evidence="2">The sequence shown here is derived from an EMBL/GenBank/DDBJ whole genome shotgun (WGS) entry which is preliminary data.</text>
</comment>
<feature type="non-terminal residue" evidence="2">
    <location>
        <position position="1"/>
    </location>
</feature>
<organism evidence="2 3">
    <name type="scientific">Trypanosoma conorhini</name>
    <dbReference type="NCBI Taxonomy" id="83891"/>
    <lineage>
        <taxon>Eukaryota</taxon>
        <taxon>Discoba</taxon>
        <taxon>Euglenozoa</taxon>
        <taxon>Kinetoplastea</taxon>
        <taxon>Metakinetoplastina</taxon>
        <taxon>Trypanosomatida</taxon>
        <taxon>Trypanosomatidae</taxon>
        <taxon>Trypanosoma</taxon>
    </lineage>
</organism>
<feature type="region of interest" description="Disordered" evidence="1">
    <location>
        <begin position="1"/>
        <end position="29"/>
    </location>
</feature>
<dbReference type="GeneID" id="40317112"/>
<keyword evidence="3" id="KW-1185">Reference proteome</keyword>
<evidence type="ECO:0000313" key="2">
    <source>
        <dbReference type="EMBL" id="RNF21720.1"/>
    </source>
</evidence>
<dbReference type="AlphaFoldDB" id="A0A3R7NG90"/>
<protein>
    <submittedName>
        <fullName evidence="2">Uncharacterized protein</fullName>
    </submittedName>
</protein>
<name>A0A3R7NG90_9TRYP</name>
<reference evidence="2 3" key="1">
    <citation type="journal article" date="2018" name="BMC Genomics">
        <title>Genomic comparison of Trypanosoma conorhini and Trypanosoma rangeli to Trypanosoma cruzi strains of high and low virulence.</title>
        <authorList>
            <person name="Bradwell K.R."/>
            <person name="Koparde V.N."/>
            <person name="Matveyev A.V."/>
            <person name="Serrano M.G."/>
            <person name="Alves J.M."/>
            <person name="Parikh H."/>
            <person name="Huang B."/>
            <person name="Lee V."/>
            <person name="Espinosa-Alvarez O."/>
            <person name="Ortiz P.A."/>
            <person name="Costa-Martins A.G."/>
            <person name="Teixeira M.M."/>
            <person name="Buck G.A."/>
        </authorList>
    </citation>
    <scope>NUCLEOTIDE SEQUENCE [LARGE SCALE GENOMIC DNA]</scope>
    <source>
        <strain evidence="2 3">025E</strain>
    </source>
</reference>
<gene>
    <name evidence="2" type="ORF">Tco025E_03501</name>
</gene>
<sequence length="106" mass="11288">SLAWRRVKAAPQSKTELRQRTQRAASRPPHAIVGLRWRGGGRASLARVGETMPPTAPSTPHRGGRGAERSGPAGRLRAAHGHLPREGKRGTMNQRGGSARSVCPAC</sequence>
<accession>A0A3R7NG90</accession>
<evidence type="ECO:0000256" key="1">
    <source>
        <dbReference type="SAM" id="MobiDB-lite"/>
    </source>
</evidence>
<dbReference type="Proteomes" id="UP000284403">
    <property type="component" value="Unassembled WGS sequence"/>
</dbReference>
<evidence type="ECO:0000313" key="3">
    <source>
        <dbReference type="Proteomes" id="UP000284403"/>
    </source>
</evidence>
<feature type="region of interest" description="Disordered" evidence="1">
    <location>
        <begin position="47"/>
        <end position="106"/>
    </location>
</feature>